<name>A0A6J6S217_9ZZZZ</name>
<gene>
    <name evidence="12" type="ORF">UFOPK2683_01141</name>
</gene>
<dbReference type="Pfam" id="PF10509">
    <property type="entry name" value="GalKase_gal_bdg"/>
    <property type="match status" value="1"/>
</dbReference>
<dbReference type="PRINTS" id="PR00959">
    <property type="entry name" value="MEVGALKINASE"/>
</dbReference>
<dbReference type="NCBIfam" id="TIGR00131">
    <property type="entry name" value="gal_kin"/>
    <property type="match status" value="1"/>
</dbReference>
<evidence type="ECO:0000256" key="4">
    <source>
        <dbReference type="ARBA" id="ARBA00022741"/>
    </source>
</evidence>
<dbReference type="InterPro" id="IPR006206">
    <property type="entry name" value="Mevalonate/galactokinase"/>
</dbReference>
<keyword evidence="5" id="KW-0418">Kinase</keyword>
<evidence type="ECO:0000259" key="11">
    <source>
        <dbReference type="Pfam" id="PF10509"/>
    </source>
</evidence>
<accession>A0A6J6S217</accession>
<evidence type="ECO:0000256" key="1">
    <source>
        <dbReference type="ARBA" id="ARBA00006566"/>
    </source>
</evidence>
<dbReference type="GO" id="GO:0004335">
    <property type="term" value="F:galactokinase activity"/>
    <property type="evidence" value="ECO:0007669"/>
    <property type="project" value="InterPro"/>
</dbReference>
<evidence type="ECO:0000256" key="8">
    <source>
        <dbReference type="ARBA" id="ARBA00023277"/>
    </source>
</evidence>
<dbReference type="PROSITE" id="PS00106">
    <property type="entry name" value="GALACTOKINASE"/>
    <property type="match status" value="1"/>
</dbReference>
<dbReference type="InterPro" id="IPR013750">
    <property type="entry name" value="GHMP_kinase_C_dom"/>
</dbReference>
<dbReference type="GO" id="GO:0005829">
    <property type="term" value="C:cytosol"/>
    <property type="evidence" value="ECO:0007669"/>
    <property type="project" value="TreeGrafter"/>
</dbReference>
<keyword evidence="8" id="KW-0119">Carbohydrate metabolism</keyword>
<evidence type="ECO:0000313" key="12">
    <source>
        <dbReference type="EMBL" id="CAB4728722.1"/>
    </source>
</evidence>
<dbReference type="GO" id="GO:0046872">
    <property type="term" value="F:metal ion binding"/>
    <property type="evidence" value="ECO:0007669"/>
    <property type="project" value="UniProtKB-KW"/>
</dbReference>
<dbReference type="Pfam" id="PF08544">
    <property type="entry name" value="GHMP_kinases_C"/>
    <property type="match status" value="1"/>
</dbReference>
<dbReference type="GO" id="GO:0005524">
    <property type="term" value="F:ATP binding"/>
    <property type="evidence" value="ECO:0007669"/>
    <property type="project" value="UniProtKB-KW"/>
</dbReference>
<keyword evidence="2" id="KW-0808">Transferase</keyword>
<dbReference type="InterPro" id="IPR006204">
    <property type="entry name" value="GHMP_kinase_N_dom"/>
</dbReference>
<dbReference type="GO" id="GO:0006012">
    <property type="term" value="P:galactose metabolic process"/>
    <property type="evidence" value="ECO:0007669"/>
    <property type="project" value="InterPro"/>
</dbReference>
<keyword evidence="3" id="KW-0479">Metal-binding</keyword>
<reference evidence="12" key="1">
    <citation type="submission" date="2020-05" db="EMBL/GenBank/DDBJ databases">
        <authorList>
            <person name="Chiriac C."/>
            <person name="Salcher M."/>
            <person name="Ghai R."/>
            <person name="Kavagutti S V."/>
        </authorList>
    </citation>
    <scope>NUCLEOTIDE SEQUENCE</scope>
</reference>
<evidence type="ECO:0000256" key="5">
    <source>
        <dbReference type="ARBA" id="ARBA00022777"/>
    </source>
</evidence>
<keyword evidence="7" id="KW-0460">Magnesium</keyword>
<dbReference type="InterPro" id="IPR006203">
    <property type="entry name" value="GHMP_knse_ATP-bd_CS"/>
</dbReference>
<dbReference type="PIRSF" id="PIRSF000530">
    <property type="entry name" value="Galactokinase"/>
    <property type="match status" value="1"/>
</dbReference>
<dbReference type="Gene3D" id="3.30.230.10">
    <property type="match status" value="1"/>
</dbReference>
<dbReference type="InterPro" id="IPR019539">
    <property type="entry name" value="GalKase_N"/>
</dbReference>
<evidence type="ECO:0000259" key="10">
    <source>
        <dbReference type="Pfam" id="PF08544"/>
    </source>
</evidence>
<comment type="similarity">
    <text evidence="1">Belongs to the GHMP kinase family. GalK subfamily.</text>
</comment>
<proteinExistence type="inferred from homology"/>
<evidence type="ECO:0000256" key="7">
    <source>
        <dbReference type="ARBA" id="ARBA00022842"/>
    </source>
</evidence>
<dbReference type="AlphaFoldDB" id="A0A6J6S217"/>
<dbReference type="InterPro" id="IPR014721">
    <property type="entry name" value="Ribsml_uS5_D2-typ_fold_subgr"/>
</dbReference>
<dbReference type="Gene3D" id="3.30.70.890">
    <property type="entry name" value="GHMP kinase, C-terminal domain"/>
    <property type="match status" value="1"/>
</dbReference>
<dbReference type="PANTHER" id="PTHR10457">
    <property type="entry name" value="MEVALONATE KINASE/GALACTOKINASE"/>
    <property type="match status" value="1"/>
</dbReference>
<organism evidence="12">
    <name type="scientific">freshwater metagenome</name>
    <dbReference type="NCBI Taxonomy" id="449393"/>
    <lineage>
        <taxon>unclassified sequences</taxon>
        <taxon>metagenomes</taxon>
        <taxon>ecological metagenomes</taxon>
    </lineage>
</organism>
<evidence type="ECO:0000256" key="6">
    <source>
        <dbReference type="ARBA" id="ARBA00022840"/>
    </source>
</evidence>
<evidence type="ECO:0000256" key="2">
    <source>
        <dbReference type="ARBA" id="ARBA00022679"/>
    </source>
</evidence>
<dbReference type="InterPro" id="IPR019741">
    <property type="entry name" value="Galactokinase_CS"/>
</dbReference>
<dbReference type="InterPro" id="IPR020568">
    <property type="entry name" value="Ribosomal_Su5_D2-typ_SF"/>
</dbReference>
<sequence>MSSAKALTHWRAPGRVNLIGDHTDYAQGLALPLAIDRDCSITVVPRPAGAKGSIRAVSKEFAGEVTITTSTRATTSGGEGWGRFVIAAVELVQSLNSHPVNEAIDITVSSTVPAGSGLSSSSALSVALVGALADYLSLPLSKSELAKAAHQVEERATGVPSGLMDQLASVNGEVDHALLIDFATELVTPVKWPDDLAIIVINSGLTRALKDSEYAQRREEVENAARQLGLDSLRLATKKQVADNPWARHVVSENERVLAFVDALQSGSYDDLGLIMGKSHASLRDDFLVSTPELNELVANLISVGAIGARLTGAGFGGCVVALAKPDRADEIAHEALAQYRQGASPAIRASAHAFRVRSASGAGPVGERDNSSGLQ</sequence>
<dbReference type="InterPro" id="IPR036554">
    <property type="entry name" value="GHMP_kinase_C_sf"/>
</dbReference>
<dbReference type="SUPFAM" id="SSF54211">
    <property type="entry name" value="Ribosomal protein S5 domain 2-like"/>
    <property type="match status" value="1"/>
</dbReference>
<feature type="domain" description="GHMP kinase C-terminal" evidence="10">
    <location>
        <begin position="261"/>
        <end position="341"/>
    </location>
</feature>
<dbReference type="InterPro" id="IPR000705">
    <property type="entry name" value="Galactokinase"/>
</dbReference>
<feature type="domain" description="Galactokinase N-terminal" evidence="11">
    <location>
        <begin position="9"/>
        <end position="43"/>
    </location>
</feature>
<dbReference type="EMBL" id="CAEZYK010000069">
    <property type="protein sequence ID" value="CAB4728722.1"/>
    <property type="molecule type" value="Genomic_DNA"/>
</dbReference>
<dbReference type="PANTHER" id="PTHR10457:SF7">
    <property type="entry name" value="GALACTOKINASE-RELATED"/>
    <property type="match status" value="1"/>
</dbReference>
<dbReference type="FunFam" id="3.30.70.890:FF:000001">
    <property type="entry name" value="Galactokinase"/>
    <property type="match status" value="1"/>
</dbReference>
<evidence type="ECO:0000259" key="9">
    <source>
        <dbReference type="Pfam" id="PF00288"/>
    </source>
</evidence>
<keyword evidence="6" id="KW-0067">ATP-binding</keyword>
<dbReference type="SUPFAM" id="SSF55060">
    <property type="entry name" value="GHMP Kinase, C-terminal domain"/>
    <property type="match status" value="1"/>
</dbReference>
<keyword evidence="4" id="KW-0547">Nucleotide-binding</keyword>
<dbReference type="PROSITE" id="PS00627">
    <property type="entry name" value="GHMP_KINASES_ATP"/>
    <property type="match status" value="1"/>
</dbReference>
<evidence type="ECO:0000256" key="3">
    <source>
        <dbReference type="ARBA" id="ARBA00022723"/>
    </source>
</evidence>
<dbReference type="Pfam" id="PF00288">
    <property type="entry name" value="GHMP_kinases_N"/>
    <property type="match status" value="1"/>
</dbReference>
<feature type="domain" description="GHMP kinase N-terminal" evidence="9">
    <location>
        <begin position="84"/>
        <end position="172"/>
    </location>
</feature>
<dbReference type="PRINTS" id="PR00473">
    <property type="entry name" value="GALCTOKINASE"/>
</dbReference>
<protein>
    <submittedName>
        <fullName evidence="12">Unannotated protein</fullName>
    </submittedName>
</protein>